<dbReference type="PANTHER" id="PTHR11365">
    <property type="entry name" value="5-OXOPROLINASE RELATED"/>
    <property type="match status" value="1"/>
</dbReference>
<dbReference type="Pfam" id="PF02538">
    <property type="entry name" value="Hydantoinase_B"/>
    <property type="match status" value="1"/>
</dbReference>
<dbReference type="GO" id="GO:0005829">
    <property type="term" value="C:cytosol"/>
    <property type="evidence" value="ECO:0007669"/>
    <property type="project" value="TreeGrafter"/>
</dbReference>
<dbReference type="GO" id="GO:0006749">
    <property type="term" value="P:glutathione metabolic process"/>
    <property type="evidence" value="ECO:0007669"/>
    <property type="project" value="TreeGrafter"/>
</dbReference>
<dbReference type="EMBL" id="JACQRX010000259">
    <property type="protein sequence ID" value="MBI4251974.1"/>
    <property type="molecule type" value="Genomic_DNA"/>
</dbReference>
<protein>
    <submittedName>
        <fullName evidence="2">Hydantoinase B/oxoprolinase family protein</fullName>
    </submittedName>
</protein>
<dbReference type="Proteomes" id="UP000752292">
    <property type="component" value="Unassembled WGS sequence"/>
</dbReference>
<gene>
    <name evidence="2" type="ORF">HY618_05890</name>
</gene>
<dbReference type="InterPro" id="IPR045079">
    <property type="entry name" value="Oxoprolinase-like"/>
</dbReference>
<evidence type="ECO:0000259" key="1">
    <source>
        <dbReference type="Pfam" id="PF02538"/>
    </source>
</evidence>
<name>A0A932ZV02_UNCTE</name>
<feature type="domain" description="Hydantoinase B/oxoprolinase" evidence="1">
    <location>
        <begin position="13"/>
        <end position="537"/>
    </location>
</feature>
<accession>A0A932ZV02</accession>
<evidence type="ECO:0000313" key="3">
    <source>
        <dbReference type="Proteomes" id="UP000752292"/>
    </source>
</evidence>
<dbReference type="InterPro" id="IPR003692">
    <property type="entry name" value="Hydantoinase_B"/>
</dbReference>
<organism evidence="2 3">
    <name type="scientific">Tectimicrobiota bacterium</name>
    <dbReference type="NCBI Taxonomy" id="2528274"/>
    <lineage>
        <taxon>Bacteria</taxon>
        <taxon>Pseudomonadati</taxon>
        <taxon>Nitrospinota/Tectimicrobiota group</taxon>
        <taxon>Candidatus Tectimicrobiota</taxon>
    </lineage>
</organism>
<dbReference type="AlphaFoldDB" id="A0A932ZV02"/>
<proteinExistence type="predicted"/>
<reference evidence="2" key="1">
    <citation type="submission" date="2020-07" db="EMBL/GenBank/DDBJ databases">
        <title>Huge and variable diversity of episymbiotic CPR bacteria and DPANN archaea in groundwater ecosystems.</title>
        <authorList>
            <person name="He C.Y."/>
            <person name="Keren R."/>
            <person name="Whittaker M."/>
            <person name="Farag I.F."/>
            <person name="Doudna J."/>
            <person name="Cate J.H.D."/>
            <person name="Banfield J.F."/>
        </authorList>
    </citation>
    <scope>NUCLEOTIDE SEQUENCE</scope>
    <source>
        <strain evidence="2">NC_groundwater_1370_Ag_S-0.2um_69_93</strain>
    </source>
</reference>
<dbReference type="GO" id="GO:0017168">
    <property type="term" value="F:5-oxoprolinase (ATP-hydrolyzing) activity"/>
    <property type="evidence" value="ECO:0007669"/>
    <property type="project" value="TreeGrafter"/>
</dbReference>
<sequence>MPRPRPARRNLPDAVALEVFSNALLSVAEEMGAALIRTAYSTNIKERQDASTAIFDARGRLIAQAEHIPMHLGAMLSIITNVLKRYPLGDLRPGDAFLANDAYHGGGTHLADVTVASPVFHEQQLVGFVANMGHWPDVGGIKPGAAMTEGCTEIYQEGIRIPPIKICKEGVLQEDLLSFILLNMRFAEDRPADLRAQVATNHLGIHRLQELCARYGKKRFLSLVEGVLDFNERSIRSKILELPEGSCSFEDQLDDDAHSPGPVPLKVTLSIRHRPKPHMVFDFTGSSPQRIGAVNVVYEALFATVAYALKATIDPELWSNAAFERVVQIVAPKGSVLNPRPPAAVGGRGTTCQRLADLLLGAMAQVAPERVCACGHGTTSINIHGYDPNRRRPFICIDGIGGGMGGREGHDGMDAVQIHTNNIPNLPVEILESEYPLRVERFELVPDSGGAGRFRGGLGTRKDFRMLADIGYIAHADRHEFAPWPLLKGKEGRMGLHLRNPGRPDEKRLPSKGGPFDFKAGEVLRCQSAGAGGYGDPAQRDPQSLAIDLADGKITEKAARESYPRDLVEEALRRAKIL</sequence>
<comment type="caution">
    <text evidence="2">The sequence shown here is derived from an EMBL/GenBank/DDBJ whole genome shotgun (WGS) entry which is preliminary data.</text>
</comment>
<dbReference type="PANTHER" id="PTHR11365:SF23">
    <property type="entry name" value="HYPOTHETICAL 5-OXOPROLINASE (EUROFUNG)-RELATED"/>
    <property type="match status" value="1"/>
</dbReference>
<evidence type="ECO:0000313" key="2">
    <source>
        <dbReference type="EMBL" id="MBI4251974.1"/>
    </source>
</evidence>